<evidence type="ECO:0000256" key="2">
    <source>
        <dbReference type="SAM" id="Phobius"/>
    </source>
</evidence>
<protein>
    <submittedName>
        <fullName evidence="4">Uncharacterized protein</fullName>
    </submittedName>
</protein>
<organism evidence="4 5">
    <name type="scientific">Bernardetia litoralis (strain ATCC 23117 / DSM 6794 / NBRC 15988 / NCIMB 1366 / Fx l1 / Sio-4)</name>
    <name type="common">Flexibacter litoralis</name>
    <dbReference type="NCBI Taxonomy" id="880071"/>
    <lineage>
        <taxon>Bacteria</taxon>
        <taxon>Pseudomonadati</taxon>
        <taxon>Bacteroidota</taxon>
        <taxon>Cytophagia</taxon>
        <taxon>Cytophagales</taxon>
        <taxon>Bernardetiaceae</taxon>
        <taxon>Bernardetia</taxon>
    </lineage>
</organism>
<evidence type="ECO:0000313" key="4">
    <source>
        <dbReference type="EMBL" id="AFM04199.1"/>
    </source>
</evidence>
<evidence type="ECO:0000256" key="1">
    <source>
        <dbReference type="SAM" id="MobiDB-lite"/>
    </source>
</evidence>
<dbReference type="KEGG" id="fli:Fleli_1801"/>
<feature type="signal peptide" evidence="3">
    <location>
        <begin position="1"/>
        <end position="23"/>
    </location>
</feature>
<keyword evidence="2" id="KW-0812">Transmembrane</keyword>
<feature type="compositionally biased region" description="Basic and acidic residues" evidence="1">
    <location>
        <begin position="435"/>
        <end position="446"/>
    </location>
</feature>
<feature type="region of interest" description="Disordered" evidence="1">
    <location>
        <begin position="349"/>
        <end position="373"/>
    </location>
</feature>
<keyword evidence="5" id="KW-1185">Reference proteome</keyword>
<reference evidence="5" key="1">
    <citation type="submission" date="2012-06" db="EMBL/GenBank/DDBJ databases">
        <title>The complete genome of Flexibacter litoralis DSM 6794.</title>
        <authorList>
            <person name="Lucas S."/>
            <person name="Copeland A."/>
            <person name="Lapidus A."/>
            <person name="Glavina del Rio T."/>
            <person name="Dalin E."/>
            <person name="Tice H."/>
            <person name="Bruce D."/>
            <person name="Goodwin L."/>
            <person name="Pitluck S."/>
            <person name="Peters L."/>
            <person name="Ovchinnikova G."/>
            <person name="Lu M."/>
            <person name="Kyrpides N."/>
            <person name="Mavromatis K."/>
            <person name="Ivanova N."/>
            <person name="Brettin T."/>
            <person name="Detter J.C."/>
            <person name="Han C."/>
            <person name="Larimer F."/>
            <person name="Land M."/>
            <person name="Hauser L."/>
            <person name="Markowitz V."/>
            <person name="Cheng J.-F."/>
            <person name="Hugenholtz P."/>
            <person name="Woyke T."/>
            <person name="Wu D."/>
            <person name="Spring S."/>
            <person name="Lang E."/>
            <person name="Kopitz M."/>
            <person name="Brambilla E."/>
            <person name="Klenk H.-P."/>
            <person name="Eisen J.A."/>
        </authorList>
    </citation>
    <scope>NUCLEOTIDE SEQUENCE [LARGE SCALE GENOMIC DNA]</scope>
    <source>
        <strain evidence="5">ATCC 23117 / DSM 6794 / NBRC 15988 / NCIMB 1366 / Sio-4</strain>
    </source>
</reference>
<gene>
    <name evidence="4" type="ordered locus">Fleli_1801</name>
</gene>
<proteinExistence type="predicted"/>
<feature type="transmembrane region" description="Helical" evidence="2">
    <location>
        <begin position="295"/>
        <end position="314"/>
    </location>
</feature>
<accession>I4AJR4</accession>
<keyword evidence="3" id="KW-0732">Signal</keyword>
<sequence precursor="true">MKFFYIFLSLAFIFLFSNGIAFAQNQKSNQKTVHKTIDKMNYEFALAVLKRMNQLDENVKFSTQKLKDTTFTQVEKLKPRVQAQSLERLFSDKKLSDGVTGYIYDIDFIKKSSKYPTDDLPSTIKSLDKIVSKILIRTNDFGDKQSKFKLTPKQLSDLKLRLNKIKNSAVNGLNPNEEGTIVQADTTQTDSTLQAGIKEESAQIDSIKIIYYRINEEEKKELIGNVGGITRGKKPTYKFGLDIKSTDSVRFYKNKNSVLDTLFLASDNPLPVFLENESNIYMIDLNVTTTEEDDYIMWIIFGVIAISVITFVIYKQSQKDKATPPEGLKKEVAKIDPLSRNDTVTKTVISTNQNTENEEKKTVIAQNQNQTENQIQEEKKRLTTLLTNSNLSDTQKLKEARSKNVIIEVANNSEVKELMRVIEELSTKSNTAKEAIKDQPNKEEITTQKTLNPPKNTKNYHEPLYVSLSDINKMGIKSERKKGMSNTIFMIRPYSEGETEAKKADLMLHSDIKDMAFESIFRSIEKLDYIIEYNTLDQNVKKITQKEKGELIKEDNVWKVKKRLKVKFS</sequence>
<evidence type="ECO:0000256" key="3">
    <source>
        <dbReference type="SAM" id="SignalP"/>
    </source>
</evidence>
<feature type="region of interest" description="Disordered" evidence="1">
    <location>
        <begin position="435"/>
        <end position="461"/>
    </location>
</feature>
<dbReference type="Proteomes" id="UP000006054">
    <property type="component" value="Chromosome"/>
</dbReference>
<feature type="chain" id="PRO_5003685449" evidence="3">
    <location>
        <begin position="24"/>
        <end position="569"/>
    </location>
</feature>
<keyword evidence="2" id="KW-1133">Transmembrane helix</keyword>
<name>I4AJR4_BERLS</name>
<dbReference type="AlphaFoldDB" id="I4AJR4"/>
<dbReference type="EMBL" id="CP003345">
    <property type="protein sequence ID" value="AFM04199.1"/>
    <property type="molecule type" value="Genomic_DNA"/>
</dbReference>
<evidence type="ECO:0000313" key="5">
    <source>
        <dbReference type="Proteomes" id="UP000006054"/>
    </source>
</evidence>
<dbReference type="STRING" id="880071.Fleli_1801"/>
<dbReference type="HOGENOM" id="CLU_478790_0_0_10"/>
<dbReference type="RefSeq" id="WP_014797651.1">
    <property type="nucleotide sequence ID" value="NC_018018.1"/>
</dbReference>
<keyword evidence="2" id="KW-0472">Membrane</keyword>
<feature type="compositionally biased region" description="Polar residues" evidence="1">
    <location>
        <begin position="447"/>
        <end position="457"/>
    </location>
</feature>